<sequence>MSEQQKQTEGSTKTTKNTNNSRYMHSIFQECDQLKKEYDNCFNAFFQKFISPEYRHSSGLNNPCEQVHFVYRECVEKVCLYLGGGGGGFEGFLRELSIRERWR</sequence>
<accession>A0ACB0ZXF3</accession>
<dbReference type="Proteomes" id="UP001497535">
    <property type="component" value="Unassembled WGS sequence"/>
</dbReference>
<evidence type="ECO:0000313" key="1">
    <source>
        <dbReference type="EMBL" id="CAK5083841.1"/>
    </source>
</evidence>
<reference evidence="1" key="1">
    <citation type="submission" date="2023-11" db="EMBL/GenBank/DDBJ databases">
        <authorList>
            <person name="Poullet M."/>
        </authorList>
    </citation>
    <scope>NUCLEOTIDE SEQUENCE</scope>
    <source>
        <strain evidence="1">E1834</strain>
    </source>
</reference>
<dbReference type="EMBL" id="CAVMJV010000052">
    <property type="protein sequence ID" value="CAK5083841.1"/>
    <property type="molecule type" value="Genomic_DNA"/>
</dbReference>
<gene>
    <name evidence="1" type="ORF">MENTE1834_LOCUS31214</name>
</gene>
<name>A0ACB0ZXF3_MELEN</name>
<protein>
    <submittedName>
        <fullName evidence="1">Uncharacterized protein</fullName>
    </submittedName>
</protein>
<keyword evidence="2" id="KW-1185">Reference proteome</keyword>
<evidence type="ECO:0000313" key="2">
    <source>
        <dbReference type="Proteomes" id="UP001497535"/>
    </source>
</evidence>
<comment type="caution">
    <text evidence="1">The sequence shown here is derived from an EMBL/GenBank/DDBJ whole genome shotgun (WGS) entry which is preliminary data.</text>
</comment>
<proteinExistence type="predicted"/>
<organism evidence="1 2">
    <name type="scientific">Meloidogyne enterolobii</name>
    <name type="common">Root-knot nematode worm</name>
    <name type="synonym">Meloidogyne mayaguensis</name>
    <dbReference type="NCBI Taxonomy" id="390850"/>
    <lineage>
        <taxon>Eukaryota</taxon>
        <taxon>Metazoa</taxon>
        <taxon>Ecdysozoa</taxon>
        <taxon>Nematoda</taxon>
        <taxon>Chromadorea</taxon>
        <taxon>Rhabditida</taxon>
        <taxon>Tylenchina</taxon>
        <taxon>Tylenchomorpha</taxon>
        <taxon>Tylenchoidea</taxon>
        <taxon>Meloidogynidae</taxon>
        <taxon>Meloidogyninae</taxon>
        <taxon>Meloidogyne</taxon>
    </lineage>
</organism>